<evidence type="ECO:0000259" key="1">
    <source>
        <dbReference type="Pfam" id="PF01979"/>
    </source>
</evidence>
<proteinExistence type="predicted"/>
<evidence type="ECO:0000313" key="3">
    <source>
        <dbReference type="Proteomes" id="UP000603904"/>
    </source>
</evidence>
<sequence>MNLASPDVASAKRSIQAIRAARLFDGDETVVDGDPTVVVEDGRIVSVRHDGAVPSGAELVDLGDATLLPGLVDAHVHLAFDGSADPVGALAARDDAQVLEGMRAAARTALAAGVTTVRDLGDRGYLGLRLREEFAHDPAAGPHLLTAGPPITVTRGHCWYLGGEADGVEGVREAVRAHAERGVDVIKIMASGGELTPGTHSHLSQYGLDELRAAVAEAHRLGLPITAHAHGGQAVADAVEAGVDSVEHCSFFTEDGVEAIPEIIERIARSGVVVSATLGVIPGGAVPPRIAARMAALTDLFGQIRKAGVTIVCGTDAGIGPPKPHDVLPHAVGMLVRMLGWPPADALRAVTSLPARLCRVDHRKGRLAPGMDADILAVAGDPLADPAALLDVRAVFRLGHRVR</sequence>
<organism evidence="2 3">
    <name type="scientific">Microbispora corallina</name>
    <dbReference type="NCBI Taxonomy" id="83302"/>
    <lineage>
        <taxon>Bacteria</taxon>
        <taxon>Bacillati</taxon>
        <taxon>Actinomycetota</taxon>
        <taxon>Actinomycetes</taxon>
        <taxon>Streptosporangiales</taxon>
        <taxon>Streptosporangiaceae</taxon>
        <taxon>Microbispora</taxon>
    </lineage>
</organism>
<dbReference type="InterPro" id="IPR051781">
    <property type="entry name" value="Metallo-dep_Hydrolase"/>
</dbReference>
<dbReference type="InterPro" id="IPR006680">
    <property type="entry name" value="Amidohydro-rel"/>
</dbReference>
<dbReference type="Proteomes" id="UP000603904">
    <property type="component" value="Unassembled WGS sequence"/>
</dbReference>
<dbReference type="SUPFAM" id="SSF51338">
    <property type="entry name" value="Composite domain of metallo-dependent hydrolases"/>
    <property type="match status" value="1"/>
</dbReference>
<dbReference type="InterPro" id="IPR011059">
    <property type="entry name" value="Metal-dep_hydrolase_composite"/>
</dbReference>
<gene>
    <name evidence="2" type="ORF">Mco01_61400</name>
</gene>
<comment type="caution">
    <text evidence="2">The sequence shown here is derived from an EMBL/GenBank/DDBJ whole genome shotgun (WGS) entry which is preliminary data.</text>
</comment>
<dbReference type="InterPro" id="IPR057744">
    <property type="entry name" value="OTAase-like"/>
</dbReference>
<dbReference type="PANTHER" id="PTHR43135:SF3">
    <property type="entry name" value="ALPHA-D-RIBOSE 1-METHYLPHOSPHONATE 5-TRIPHOSPHATE DIPHOSPHATASE"/>
    <property type="match status" value="1"/>
</dbReference>
<accession>A0ABQ4G7U0</accession>
<dbReference type="SUPFAM" id="SSF51556">
    <property type="entry name" value="Metallo-dependent hydrolases"/>
    <property type="match status" value="1"/>
</dbReference>
<reference evidence="2 3" key="1">
    <citation type="submission" date="2021-01" db="EMBL/GenBank/DDBJ databases">
        <title>Whole genome shotgun sequence of Microbispora corallina NBRC 16416.</title>
        <authorList>
            <person name="Komaki H."/>
            <person name="Tamura T."/>
        </authorList>
    </citation>
    <scope>NUCLEOTIDE SEQUENCE [LARGE SCALE GENOMIC DNA]</scope>
    <source>
        <strain evidence="2 3">NBRC 16416</strain>
    </source>
</reference>
<dbReference type="RefSeq" id="WP_204060287.1">
    <property type="nucleotide sequence ID" value="NZ_BAAAGP010000029.1"/>
</dbReference>
<dbReference type="EMBL" id="BOOC01000035">
    <property type="protein sequence ID" value="GIH43140.1"/>
    <property type="molecule type" value="Genomic_DNA"/>
</dbReference>
<dbReference type="PANTHER" id="PTHR43135">
    <property type="entry name" value="ALPHA-D-RIBOSE 1-METHYLPHOSPHONATE 5-TRIPHOSPHATE DIPHOSPHATASE"/>
    <property type="match status" value="1"/>
</dbReference>
<dbReference type="InterPro" id="IPR032466">
    <property type="entry name" value="Metal_Hydrolase"/>
</dbReference>
<dbReference type="Pfam" id="PF01979">
    <property type="entry name" value="Amidohydro_1"/>
    <property type="match status" value="1"/>
</dbReference>
<protein>
    <recommendedName>
        <fullName evidence="1">Amidohydrolase-related domain-containing protein</fullName>
    </recommendedName>
</protein>
<evidence type="ECO:0000313" key="2">
    <source>
        <dbReference type="EMBL" id="GIH43140.1"/>
    </source>
</evidence>
<keyword evidence="3" id="KW-1185">Reference proteome</keyword>
<dbReference type="Gene3D" id="3.20.20.140">
    <property type="entry name" value="Metal-dependent hydrolases"/>
    <property type="match status" value="1"/>
</dbReference>
<dbReference type="CDD" id="cd01299">
    <property type="entry name" value="Met_dep_hydrolase_A"/>
    <property type="match status" value="1"/>
</dbReference>
<name>A0ABQ4G7U0_9ACTN</name>
<dbReference type="Gene3D" id="2.30.40.10">
    <property type="entry name" value="Urease, subunit C, domain 1"/>
    <property type="match status" value="1"/>
</dbReference>
<feature type="domain" description="Amidohydrolase-related" evidence="1">
    <location>
        <begin position="66"/>
        <end position="401"/>
    </location>
</feature>